<dbReference type="Proteomes" id="UP001204798">
    <property type="component" value="Unassembled WGS sequence"/>
</dbReference>
<proteinExistence type="inferred from homology"/>
<protein>
    <submittedName>
        <fullName evidence="3">Nucleoside-diphosphate-sugar epimerase</fullName>
    </submittedName>
</protein>
<dbReference type="SUPFAM" id="SSF51735">
    <property type="entry name" value="NAD(P)-binding Rossmann-fold domains"/>
    <property type="match status" value="1"/>
</dbReference>
<gene>
    <name evidence="3" type="ORF">M2350_000360</name>
</gene>
<dbReference type="InterPro" id="IPR001509">
    <property type="entry name" value="Epimerase_deHydtase"/>
</dbReference>
<dbReference type="EMBL" id="JANUCP010000001">
    <property type="protein sequence ID" value="MCS3917963.1"/>
    <property type="molecule type" value="Genomic_DNA"/>
</dbReference>
<dbReference type="Gene3D" id="3.40.50.720">
    <property type="entry name" value="NAD(P)-binding Rossmann-like Domain"/>
    <property type="match status" value="1"/>
</dbReference>
<dbReference type="PANTHER" id="PTHR43000">
    <property type="entry name" value="DTDP-D-GLUCOSE 4,6-DEHYDRATASE-RELATED"/>
    <property type="match status" value="1"/>
</dbReference>
<dbReference type="Pfam" id="PF01370">
    <property type="entry name" value="Epimerase"/>
    <property type="match status" value="1"/>
</dbReference>
<comment type="similarity">
    <text evidence="1">Belongs to the NAD(P)-dependent epimerase/dehydratase family.</text>
</comment>
<evidence type="ECO:0000313" key="3">
    <source>
        <dbReference type="EMBL" id="MCS3917963.1"/>
    </source>
</evidence>
<name>A0ABT2EJ28_9BACT</name>
<evidence type="ECO:0000259" key="2">
    <source>
        <dbReference type="Pfam" id="PF01370"/>
    </source>
</evidence>
<reference evidence="3 4" key="1">
    <citation type="submission" date="2022-08" db="EMBL/GenBank/DDBJ databases">
        <title>Bacterial and archaeal communities from various locations to study Microbial Dark Matter (Phase II).</title>
        <authorList>
            <person name="Stepanauskas R."/>
        </authorList>
    </citation>
    <scope>NUCLEOTIDE SEQUENCE [LARGE SCALE GENOMIC DNA]</scope>
    <source>
        <strain evidence="3 4">PD1</strain>
    </source>
</reference>
<sequence length="370" mass="41129">MRVLITGGAGFFGLHMARRLLADGHQVVLLDIADFDPAEYQTLGEPLPEGWERRVDFIKGDVRNPKSVDKALEGVDVVIHAAAALPLWHPRDIITTNVDGTRVVLERSQKRGIERVVFVSSTAVYGIPEKHPLYEDDPLDGVGLYGKSKIAAEQVCLQFRSRGMVVPIVRPKTFIGPGRLGVFQILFDWVERGKPIPVIGSGLNRYQLLDVDDLTEAVMRLLTLPPELVNDTFNIGAERFGTVREDVQALCDHAGTGAFVMPTPANFVKATLRVLEALKLSPLYKWVYGTADKDSFVAIDRARAKLGWQPRYSNAESLCRTYDWYLAHKEELEGRTGVTHRVAWSQGALRIVRDLLPSGKRAKAQTPLSP</sequence>
<keyword evidence="4" id="KW-1185">Reference proteome</keyword>
<accession>A0ABT2EJ28</accession>
<evidence type="ECO:0000313" key="4">
    <source>
        <dbReference type="Proteomes" id="UP001204798"/>
    </source>
</evidence>
<comment type="caution">
    <text evidence="3">The sequence shown here is derived from an EMBL/GenBank/DDBJ whole genome shotgun (WGS) entry which is preliminary data.</text>
</comment>
<dbReference type="InterPro" id="IPR036291">
    <property type="entry name" value="NAD(P)-bd_dom_sf"/>
</dbReference>
<feature type="domain" description="NAD-dependent epimerase/dehydratase" evidence="2">
    <location>
        <begin position="3"/>
        <end position="236"/>
    </location>
</feature>
<evidence type="ECO:0000256" key="1">
    <source>
        <dbReference type="ARBA" id="ARBA00007637"/>
    </source>
</evidence>
<organism evidence="3 4">
    <name type="scientific">Candidatus Fervidibacter sacchari</name>
    <dbReference type="NCBI Taxonomy" id="1448929"/>
    <lineage>
        <taxon>Bacteria</taxon>
        <taxon>Candidatus Fervidibacterota</taxon>
        <taxon>Candidatus Fervidibacter</taxon>
    </lineage>
</organism>
<dbReference type="RefSeq" id="WP_259092907.1">
    <property type="nucleotide sequence ID" value="NZ_CP130454.1"/>
</dbReference>